<gene>
    <name evidence="3" type="ORF">FHU36_002977</name>
</gene>
<keyword evidence="1" id="KW-0472">Membrane</keyword>
<feature type="domain" description="CAAX prenyl protease 2/Lysostaphin resistance protein A-like" evidence="2">
    <location>
        <begin position="23"/>
        <end position="117"/>
    </location>
</feature>
<proteinExistence type="predicted"/>
<protein>
    <submittedName>
        <fullName evidence="3">Membrane protease YdiL (CAAX protease family)</fullName>
    </submittedName>
</protein>
<comment type="caution">
    <text evidence="3">The sequence shown here is derived from an EMBL/GenBank/DDBJ whole genome shotgun (WGS) entry which is preliminary data.</text>
</comment>
<keyword evidence="3" id="KW-0645">Protease</keyword>
<feature type="transmembrane region" description="Helical" evidence="1">
    <location>
        <begin position="84"/>
        <end position="111"/>
    </location>
</feature>
<keyword evidence="4" id="KW-1185">Reference proteome</keyword>
<feature type="transmembrane region" description="Helical" evidence="1">
    <location>
        <begin position="55"/>
        <end position="72"/>
    </location>
</feature>
<accession>A0A7X0C133</accession>
<organism evidence="3 4">
    <name type="scientific">Nonomuraea muscovyensis</name>
    <dbReference type="NCBI Taxonomy" id="1124761"/>
    <lineage>
        <taxon>Bacteria</taxon>
        <taxon>Bacillati</taxon>
        <taxon>Actinomycetota</taxon>
        <taxon>Actinomycetes</taxon>
        <taxon>Streptosporangiales</taxon>
        <taxon>Streptosporangiaceae</taxon>
        <taxon>Nonomuraea</taxon>
    </lineage>
</organism>
<dbReference type="GO" id="GO:0080120">
    <property type="term" value="P:CAAX-box protein maturation"/>
    <property type="evidence" value="ECO:0007669"/>
    <property type="project" value="UniProtKB-ARBA"/>
</dbReference>
<keyword evidence="3" id="KW-0378">Hydrolase</keyword>
<evidence type="ECO:0000313" key="4">
    <source>
        <dbReference type="Proteomes" id="UP000583800"/>
    </source>
</evidence>
<keyword evidence="1" id="KW-0812">Transmembrane</keyword>
<dbReference type="GO" id="GO:0006508">
    <property type="term" value="P:proteolysis"/>
    <property type="evidence" value="ECO:0007669"/>
    <property type="project" value="UniProtKB-KW"/>
</dbReference>
<dbReference type="InterPro" id="IPR003675">
    <property type="entry name" value="Rce1/LyrA-like_dom"/>
</dbReference>
<evidence type="ECO:0000259" key="2">
    <source>
        <dbReference type="Pfam" id="PF02517"/>
    </source>
</evidence>
<feature type="transmembrane region" description="Helical" evidence="1">
    <location>
        <begin position="15"/>
        <end position="35"/>
    </location>
</feature>
<dbReference type="EMBL" id="JACHJB010000001">
    <property type="protein sequence ID" value="MBB6346468.1"/>
    <property type="molecule type" value="Genomic_DNA"/>
</dbReference>
<dbReference type="Proteomes" id="UP000583800">
    <property type="component" value="Unassembled WGS sequence"/>
</dbReference>
<evidence type="ECO:0000256" key="1">
    <source>
        <dbReference type="SAM" id="Phobius"/>
    </source>
</evidence>
<dbReference type="AlphaFoldDB" id="A0A7X0C133"/>
<reference evidence="3 4" key="1">
    <citation type="submission" date="2020-08" db="EMBL/GenBank/DDBJ databases">
        <title>Sequencing the genomes of 1000 actinobacteria strains.</title>
        <authorList>
            <person name="Klenk H.-P."/>
        </authorList>
    </citation>
    <scope>NUCLEOTIDE SEQUENCE [LARGE SCALE GENOMIC DNA]</scope>
    <source>
        <strain evidence="3 4">DSM 45913</strain>
    </source>
</reference>
<dbReference type="Pfam" id="PF02517">
    <property type="entry name" value="Rce1-like"/>
    <property type="match status" value="1"/>
</dbReference>
<feature type="transmembrane region" description="Helical" evidence="1">
    <location>
        <begin position="131"/>
        <end position="151"/>
    </location>
</feature>
<dbReference type="GO" id="GO:0004175">
    <property type="term" value="F:endopeptidase activity"/>
    <property type="evidence" value="ECO:0007669"/>
    <property type="project" value="UniProtKB-ARBA"/>
</dbReference>
<dbReference type="RefSeq" id="WP_312891593.1">
    <property type="nucleotide sequence ID" value="NZ_JACHJB010000001.1"/>
</dbReference>
<evidence type="ECO:0000313" key="3">
    <source>
        <dbReference type="EMBL" id="MBB6346468.1"/>
    </source>
</evidence>
<name>A0A7X0C133_9ACTN</name>
<keyword evidence="1" id="KW-1133">Transmembrane helix</keyword>
<sequence>MALGAAVWAPWQETVAPVLPMMPLTMAIIVLGQAFPEELLWRGHLQDTLSGRLSPRAVLIIVSVVFGALHILSSSPADTVTERLLYLVTASALGFACAAALVRGGALWMAVGVHTGFHMGHRLLPTQGIEYGVQLVILACTLAVTGFALLAPLGRKGRQAEAQGRIATKSA</sequence>